<dbReference type="InterPro" id="IPR045403">
    <property type="entry name" value="HTH_59_Firmicutes_type"/>
</dbReference>
<sequence>MEYMTAKEAAERWGITVRQVQSCCKSGRIEGAVSMGYYVGKQQ</sequence>
<dbReference type="Pfam" id="PF20038">
    <property type="entry name" value="HTH_59"/>
    <property type="match status" value="1"/>
</dbReference>
<organism evidence="2">
    <name type="scientific">uncultured bacterium contig00006</name>
    <dbReference type="NCBI Taxonomy" id="1181498"/>
    <lineage>
        <taxon>Bacteria</taxon>
        <taxon>environmental samples</taxon>
    </lineage>
</organism>
<dbReference type="AlphaFoldDB" id="A0A806KBQ3"/>
<reference evidence="2" key="1">
    <citation type="submission" date="2012-03" db="EMBL/GenBank/DDBJ databases">
        <title>Functional metagenomics reveals considerable lignocellulase gene clusters in the gut microbiome of a wood-feeding higher termite.</title>
        <authorList>
            <person name="Liu N."/>
        </authorList>
    </citation>
    <scope>NUCLEOTIDE SEQUENCE</scope>
</reference>
<name>A0A806KBQ3_9BACT</name>
<evidence type="ECO:0000313" key="2">
    <source>
        <dbReference type="EMBL" id="AGS51994.1"/>
    </source>
</evidence>
<accession>A0A806KBQ3</accession>
<protein>
    <recommendedName>
        <fullName evidence="1">Helix-turn-helix domain-containing protein</fullName>
    </recommendedName>
</protein>
<evidence type="ECO:0000259" key="1">
    <source>
        <dbReference type="Pfam" id="PF20038"/>
    </source>
</evidence>
<dbReference type="EMBL" id="JQ844179">
    <property type="protein sequence ID" value="AGS51994.1"/>
    <property type="molecule type" value="Genomic_DNA"/>
</dbReference>
<proteinExistence type="predicted"/>
<feature type="domain" description="Helix-turn-helix" evidence="1">
    <location>
        <begin position="3"/>
        <end position="26"/>
    </location>
</feature>